<dbReference type="Pfam" id="PF03544">
    <property type="entry name" value="TonB_C"/>
    <property type="match status" value="1"/>
</dbReference>
<accession>A0A1G9GKE3</accession>
<dbReference type="Proteomes" id="UP000198510">
    <property type="component" value="Unassembled WGS sequence"/>
</dbReference>
<dbReference type="EMBL" id="FNFO01000004">
    <property type="protein sequence ID" value="SDL01158.1"/>
    <property type="molecule type" value="Genomic_DNA"/>
</dbReference>
<dbReference type="RefSeq" id="WP_218127055.1">
    <property type="nucleotide sequence ID" value="NZ_FNFO01000004.1"/>
</dbReference>
<feature type="chain" id="PRO_5011438417" evidence="1">
    <location>
        <begin position="20"/>
        <end position="281"/>
    </location>
</feature>
<keyword evidence="4" id="KW-1185">Reference proteome</keyword>
<name>A0A1G9GKE3_9BACT</name>
<reference evidence="3 4" key="1">
    <citation type="submission" date="2016-10" db="EMBL/GenBank/DDBJ databases">
        <authorList>
            <person name="de Groot N.N."/>
        </authorList>
    </citation>
    <scope>NUCLEOTIDE SEQUENCE [LARGE SCALE GENOMIC DNA]</scope>
    <source>
        <strain evidence="3 4">DSM 25186</strain>
    </source>
</reference>
<dbReference type="InterPro" id="IPR037682">
    <property type="entry name" value="TonB_C"/>
</dbReference>
<evidence type="ECO:0000259" key="2">
    <source>
        <dbReference type="Pfam" id="PF03544"/>
    </source>
</evidence>
<feature type="domain" description="TonB C-terminal" evidence="2">
    <location>
        <begin position="206"/>
        <end position="268"/>
    </location>
</feature>
<gene>
    <name evidence="3" type="ORF">SAMN05421823_104140</name>
</gene>
<dbReference type="Gene3D" id="3.30.1150.10">
    <property type="match status" value="1"/>
</dbReference>
<sequence length="281" mass="33116">MNRVLFLIPMLGFACAGMAQTTRYFIYEFLDSSPVETRYRRTYFLDEEPVRVESYASDRLRMVAYVTGTRNLDTLDAIIGYHDKHHYALEIEPHLENWRVEFKSYYEDGALKSHSYSDQQKQCFFQVWDQEGHAILSKGNGILTYADQKSKTQFFEVYQDSVLVESSSTHRRDTMYYLTDKLAYPARGRIRYQEWLRQNIYFHESRGEGYAYVEFVIDERGYPTDFRTLYSSVDGLGKAVIKALKQSPKWEPCQRKGKPVKSKFIFPIKVQDWKKAFGTSQ</sequence>
<keyword evidence="1" id="KW-0732">Signal</keyword>
<proteinExistence type="predicted"/>
<dbReference type="GO" id="GO:0055085">
    <property type="term" value="P:transmembrane transport"/>
    <property type="evidence" value="ECO:0007669"/>
    <property type="project" value="InterPro"/>
</dbReference>
<feature type="signal peptide" evidence="1">
    <location>
        <begin position="1"/>
        <end position="19"/>
    </location>
</feature>
<evidence type="ECO:0000256" key="1">
    <source>
        <dbReference type="SAM" id="SignalP"/>
    </source>
</evidence>
<dbReference type="PROSITE" id="PS51257">
    <property type="entry name" value="PROKAR_LIPOPROTEIN"/>
    <property type="match status" value="1"/>
</dbReference>
<evidence type="ECO:0000313" key="3">
    <source>
        <dbReference type="EMBL" id="SDL01158.1"/>
    </source>
</evidence>
<organism evidence="3 4">
    <name type="scientific">Catalinimonas alkaloidigena</name>
    <dbReference type="NCBI Taxonomy" id="1075417"/>
    <lineage>
        <taxon>Bacteria</taxon>
        <taxon>Pseudomonadati</taxon>
        <taxon>Bacteroidota</taxon>
        <taxon>Cytophagia</taxon>
        <taxon>Cytophagales</taxon>
        <taxon>Catalimonadaceae</taxon>
        <taxon>Catalinimonas</taxon>
    </lineage>
</organism>
<dbReference type="STRING" id="1075417.SAMN05421823_104140"/>
<dbReference type="AlphaFoldDB" id="A0A1G9GKE3"/>
<evidence type="ECO:0000313" key="4">
    <source>
        <dbReference type="Proteomes" id="UP000198510"/>
    </source>
</evidence>
<protein>
    <submittedName>
        <fullName evidence="3">TonB protein C-terminal</fullName>
    </submittedName>
</protein>
<dbReference type="SUPFAM" id="SSF74653">
    <property type="entry name" value="TolA/TonB C-terminal domain"/>
    <property type="match status" value="1"/>
</dbReference>